<proteinExistence type="predicted"/>
<evidence type="ECO:0000313" key="4">
    <source>
        <dbReference type="EMBL" id="TQL56407.1"/>
    </source>
</evidence>
<dbReference type="PANTHER" id="PTHR43877:SF1">
    <property type="entry name" value="ACETYLTRANSFERASE"/>
    <property type="match status" value="1"/>
</dbReference>
<comment type="caution">
    <text evidence="4">The sequence shown here is derived from an EMBL/GenBank/DDBJ whole genome shotgun (WGS) entry which is preliminary data.</text>
</comment>
<dbReference type="Pfam" id="PF00583">
    <property type="entry name" value="Acetyltransf_1"/>
    <property type="match status" value="1"/>
</dbReference>
<keyword evidence="1 4" id="KW-0808">Transferase</keyword>
<dbReference type="InterPro" id="IPR016181">
    <property type="entry name" value="Acyl_CoA_acyltransferase"/>
</dbReference>
<name>A0A542Z7T9_9MICO</name>
<organism evidence="4 5">
    <name type="scientific">Oryzihumus leptocrescens</name>
    <dbReference type="NCBI Taxonomy" id="297536"/>
    <lineage>
        <taxon>Bacteria</taxon>
        <taxon>Bacillati</taxon>
        <taxon>Actinomycetota</taxon>
        <taxon>Actinomycetes</taxon>
        <taxon>Micrococcales</taxon>
        <taxon>Intrasporangiaceae</taxon>
        <taxon>Oryzihumus</taxon>
    </lineage>
</organism>
<keyword evidence="5" id="KW-1185">Reference proteome</keyword>
<dbReference type="GO" id="GO:0016747">
    <property type="term" value="F:acyltransferase activity, transferring groups other than amino-acyl groups"/>
    <property type="evidence" value="ECO:0007669"/>
    <property type="project" value="InterPro"/>
</dbReference>
<dbReference type="AlphaFoldDB" id="A0A542Z7T9"/>
<dbReference type="InterPro" id="IPR000182">
    <property type="entry name" value="GNAT_dom"/>
</dbReference>
<dbReference type="Proteomes" id="UP000319514">
    <property type="component" value="Unassembled WGS sequence"/>
</dbReference>
<evidence type="ECO:0000313" key="5">
    <source>
        <dbReference type="Proteomes" id="UP000319514"/>
    </source>
</evidence>
<accession>A0A542Z7T9</accession>
<protein>
    <submittedName>
        <fullName evidence="4">Acetyltransferase (GNAT) family protein</fullName>
    </submittedName>
</protein>
<dbReference type="InterPro" id="IPR050832">
    <property type="entry name" value="Bact_Acetyltransf"/>
</dbReference>
<gene>
    <name evidence="4" type="ORF">FB474_4024</name>
</gene>
<dbReference type="PROSITE" id="PS51186">
    <property type="entry name" value="GNAT"/>
    <property type="match status" value="1"/>
</dbReference>
<evidence type="ECO:0000259" key="3">
    <source>
        <dbReference type="PROSITE" id="PS51186"/>
    </source>
</evidence>
<sequence length="273" mass="28754">MTGPPVEQSAPRTRTARLDRALADAHARTVASLPGGEVHHLGPALLTGSRTTLRSMNGVFAFDARAFNTLQDERQLDACLAIVSTYDVPWSFNAWAHLGGPVLVEQLAHRGLVAAGEATALWRDLVPRKVTGAGYRIEVVRRPTAAREWARTLIEVFAMDPALEPVLAGLAVRPDEPALVARVGGQPVGAVAVLGADDVSELGFLAVRRAWRGRGLGRRLAHAAEELAARRGSSAVVTLAPPGGRPLFTSLGYAPVSTVTFMVAPAAVMAASA</sequence>
<dbReference type="Gene3D" id="3.40.630.30">
    <property type="match status" value="1"/>
</dbReference>
<keyword evidence="2" id="KW-0012">Acyltransferase</keyword>
<dbReference type="EMBL" id="VFOQ01000003">
    <property type="protein sequence ID" value="TQL56407.1"/>
    <property type="molecule type" value="Genomic_DNA"/>
</dbReference>
<dbReference type="PANTHER" id="PTHR43877">
    <property type="entry name" value="AMINOALKYLPHOSPHONATE N-ACETYLTRANSFERASE-RELATED-RELATED"/>
    <property type="match status" value="1"/>
</dbReference>
<dbReference type="CDD" id="cd04301">
    <property type="entry name" value="NAT_SF"/>
    <property type="match status" value="1"/>
</dbReference>
<evidence type="ECO:0000256" key="2">
    <source>
        <dbReference type="ARBA" id="ARBA00023315"/>
    </source>
</evidence>
<feature type="domain" description="N-acetyltransferase" evidence="3">
    <location>
        <begin position="135"/>
        <end position="273"/>
    </location>
</feature>
<reference evidence="4 5" key="1">
    <citation type="submission" date="2019-06" db="EMBL/GenBank/DDBJ databases">
        <title>Sequencing the genomes of 1000 actinobacteria strains.</title>
        <authorList>
            <person name="Klenk H.-P."/>
        </authorList>
    </citation>
    <scope>NUCLEOTIDE SEQUENCE [LARGE SCALE GENOMIC DNA]</scope>
    <source>
        <strain evidence="4 5">DSM 18082</strain>
    </source>
</reference>
<evidence type="ECO:0000256" key="1">
    <source>
        <dbReference type="ARBA" id="ARBA00022679"/>
    </source>
</evidence>
<dbReference type="RefSeq" id="WP_141790610.1">
    <property type="nucleotide sequence ID" value="NZ_BAAAKX010000008.1"/>
</dbReference>
<dbReference type="SUPFAM" id="SSF55729">
    <property type="entry name" value="Acyl-CoA N-acyltransferases (Nat)"/>
    <property type="match status" value="1"/>
</dbReference>